<evidence type="ECO:0000256" key="5">
    <source>
        <dbReference type="ARBA" id="ARBA00007882"/>
    </source>
</evidence>
<comment type="catalytic activity">
    <reaction evidence="15">
        <text>a di-trans,poly-cis-dolichyl beta-D-mannosyl phosphate + L-seryl-[protein] = 3-O-(alpha-D-mannosyl)-L-seryl-[protein] + a di-trans,poly-cis-dolichyl phosphate + H(+)</text>
        <dbReference type="Rhea" id="RHEA:17377"/>
        <dbReference type="Rhea" id="RHEA-COMP:9863"/>
        <dbReference type="Rhea" id="RHEA-COMP:13546"/>
        <dbReference type="Rhea" id="RHEA-COMP:19498"/>
        <dbReference type="Rhea" id="RHEA-COMP:19501"/>
        <dbReference type="ChEBI" id="CHEBI:15378"/>
        <dbReference type="ChEBI" id="CHEBI:29999"/>
        <dbReference type="ChEBI" id="CHEBI:57683"/>
        <dbReference type="ChEBI" id="CHEBI:58211"/>
        <dbReference type="ChEBI" id="CHEBI:137321"/>
        <dbReference type="EC" id="2.4.1.109"/>
    </reaction>
</comment>
<feature type="repeat" description="TPR" evidence="16">
    <location>
        <begin position="661"/>
        <end position="694"/>
    </location>
</feature>
<dbReference type="EMBL" id="KZ308191">
    <property type="protein sequence ID" value="KAG8224300.1"/>
    <property type="molecule type" value="Genomic_DNA"/>
</dbReference>
<evidence type="ECO:0000313" key="19">
    <source>
        <dbReference type="EMBL" id="KAG8224300.1"/>
    </source>
</evidence>
<keyword evidence="12 17" id="KW-1133">Transmembrane helix</keyword>
<evidence type="ECO:0000256" key="11">
    <source>
        <dbReference type="ARBA" id="ARBA00022824"/>
    </source>
</evidence>
<feature type="transmembrane region" description="Helical" evidence="17">
    <location>
        <begin position="239"/>
        <end position="258"/>
    </location>
</feature>
<dbReference type="GO" id="GO:0004169">
    <property type="term" value="F:dolichyl-phosphate-mannose-protein mannosyltransferase activity"/>
    <property type="evidence" value="ECO:0007669"/>
    <property type="project" value="UniProtKB-EC"/>
</dbReference>
<feature type="transmembrane region" description="Helical" evidence="17">
    <location>
        <begin position="327"/>
        <end position="346"/>
    </location>
</feature>
<dbReference type="EC" id="2.4.1.109" evidence="6"/>
<gene>
    <name evidence="19" type="ORF">J437_LFUL007240</name>
</gene>
<evidence type="ECO:0000256" key="3">
    <source>
        <dbReference type="ARBA" id="ARBA00004240"/>
    </source>
</evidence>
<evidence type="ECO:0000256" key="4">
    <source>
        <dbReference type="ARBA" id="ARBA00004922"/>
    </source>
</evidence>
<evidence type="ECO:0000256" key="10">
    <source>
        <dbReference type="ARBA" id="ARBA00022803"/>
    </source>
</evidence>
<keyword evidence="10 16" id="KW-0802">TPR repeat</keyword>
<accession>A0A8K0NTP9</accession>
<dbReference type="InterPro" id="IPR013618">
    <property type="entry name" value="TMTC_DUF1736"/>
</dbReference>
<evidence type="ECO:0000256" key="6">
    <source>
        <dbReference type="ARBA" id="ARBA00012839"/>
    </source>
</evidence>
<evidence type="ECO:0000256" key="12">
    <source>
        <dbReference type="ARBA" id="ARBA00022989"/>
    </source>
</evidence>
<comment type="function">
    <text evidence="1">Transfers mannosyl residues to the hydroxyl group of serine or threonine residues.</text>
</comment>
<comment type="subcellular location">
    <subcellularLocation>
        <location evidence="3">Endoplasmic reticulum</location>
    </subcellularLocation>
    <subcellularLocation>
        <location evidence="2">Membrane</location>
        <topology evidence="2">Multi-pass membrane protein</topology>
    </subcellularLocation>
</comment>
<protein>
    <recommendedName>
        <fullName evidence="6">dolichyl-phosphate-mannose--protein mannosyltransferase</fullName>
        <ecNumber evidence="6">2.4.1.109</ecNumber>
    </recommendedName>
</protein>
<feature type="repeat" description="TPR" evidence="16">
    <location>
        <begin position="559"/>
        <end position="592"/>
    </location>
</feature>
<evidence type="ECO:0000256" key="7">
    <source>
        <dbReference type="ARBA" id="ARBA00022679"/>
    </source>
</evidence>
<dbReference type="PANTHER" id="PTHR44227:SF3">
    <property type="entry name" value="PROTEIN O-MANNOSYL-TRANSFERASE TMTC4"/>
    <property type="match status" value="1"/>
</dbReference>
<evidence type="ECO:0000256" key="2">
    <source>
        <dbReference type="ARBA" id="ARBA00004141"/>
    </source>
</evidence>
<comment type="catalytic activity">
    <reaction evidence="14">
        <text>a di-trans,poly-cis-dolichyl beta-D-mannosyl phosphate + L-threonyl-[protein] = 3-O-(alpha-D-mannosyl)-L-threonyl-[protein] + a di-trans,poly-cis-dolichyl phosphate + H(+)</text>
        <dbReference type="Rhea" id="RHEA:53396"/>
        <dbReference type="Rhea" id="RHEA-COMP:11060"/>
        <dbReference type="Rhea" id="RHEA-COMP:13547"/>
        <dbReference type="Rhea" id="RHEA-COMP:19498"/>
        <dbReference type="Rhea" id="RHEA-COMP:19501"/>
        <dbReference type="ChEBI" id="CHEBI:15378"/>
        <dbReference type="ChEBI" id="CHEBI:30013"/>
        <dbReference type="ChEBI" id="CHEBI:57683"/>
        <dbReference type="ChEBI" id="CHEBI:58211"/>
        <dbReference type="ChEBI" id="CHEBI:137323"/>
        <dbReference type="EC" id="2.4.1.109"/>
    </reaction>
</comment>
<dbReference type="AlphaFoldDB" id="A0A8K0NTP9"/>
<dbReference type="GO" id="GO:0030968">
    <property type="term" value="P:endoplasmic reticulum unfolded protein response"/>
    <property type="evidence" value="ECO:0007669"/>
    <property type="project" value="TreeGrafter"/>
</dbReference>
<feature type="transmembrane region" description="Helical" evidence="17">
    <location>
        <begin position="386"/>
        <end position="404"/>
    </location>
</feature>
<dbReference type="Pfam" id="PF13374">
    <property type="entry name" value="TPR_10"/>
    <property type="match status" value="1"/>
</dbReference>
<reference evidence="19" key="1">
    <citation type="submission" date="2013-04" db="EMBL/GenBank/DDBJ databases">
        <authorList>
            <person name="Qu J."/>
            <person name="Murali S.C."/>
            <person name="Bandaranaike D."/>
            <person name="Bellair M."/>
            <person name="Blankenburg K."/>
            <person name="Chao H."/>
            <person name="Dinh H."/>
            <person name="Doddapaneni H."/>
            <person name="Downs B."/>
            <person name="Dugan-Rocha S."/>
            <person name="Elkadiri S."/>
            <person name="Gnanaolivu R.D."/>
            <person name="Hernandez B."/>
            <person name="Javaid M."/>
            <person name="Jayaseelan J.C."/>
            <person name="Lee S."/>
            <person name="Li M."/>
            <person name="Ming W."/>
            <person name="Munidasa M."/>
            <person name="Muniz J."/>
            <person name="Nguyen L."/>
            <person name="Ongeri F."/>
            <person name="Osuji N."/>
            <person name="Pu L.-L."/>
            <person name="Puazo M."/>
            <person name="Qu C."/>
            <person name="Quiroz J."/>
            <person name="Raj R."/>
            <person name="Weissenberger G."/>
            <person name="Xin Y."/>
            <person name="Zou X."/>
            <person name="Han Y."/>
            <person name="Richards S."/>
            <person name="Worley K."/>
            <person name="Muzny D."/>
            <person name="Gibbs R."/>
        </authorList>
    </citation>
    <scope>NUCLEOTIDE SEQUENCE</scope>
    <source>
        <strain evidence="19">Sampled in the wild</strain>
    </source>
</reference>
<feature type="repeat" description="TPR" evidence="16">
    <location>
        <begin position="627"/>
        <end position="660"/>
    </location>
</feature>
<evidence type="ECO:0000256" key="17">
    <source>
        <dbReference type="SAM" id="Phobius"/>
    </source>
</evidence>
<feature type="transmembrane region" description="Helical" evidence="17">
    <location>
        <begin position="289"/>
        <end position="307"/>
    </location>
</feature>
<keyword evidence="7" id="KW-0808">Transferase</keyword>
<reference evidence="19" key="2">
    <citation type="submission" date="2017-10" db="EMBL/GenBank/DDBJ databases">
        <title>Ladona fulva Genome sequencing and assembly.</title>
        <authorList>
            <person name="Murali S."/>
            <person name="Richards S."/>
            <person name="Bandaranaike D."/>
            <person name="Bellair M."/>
            <person name="Blankenburg K."/>
            <person name="Chao H."/>
            <person name="Dinh H."/>
            <person name="Doddapaneni H."/>
            <person name="Dugan-Rocha S."/>
            <person name="Elkadiri S."/>
            <person name="Gnanaolivu R."/>
            <person name="Hernandez B."/>
            <person name="Skinner E."/>
            <person name="Javaid M."/>
            <person name="Lee S."/>
            <person name="Li M."/>
            <person name="Ming W."/>
            <person name="Munidasa M."/>
            <person name="Muniz J."/>
            <person name="Nguyen L."/>
            <person name="Hughes D."/>
            <person name="Osuji N."/>
            <person name="Pu L.-L."/>
            <person name="Puazo M."/>
            <person name="Qu C."/>
            <person name="Quiroz J."/>
            <person name="Raj R."/>
            <person name="Weissenberger G."/>
            <person name="Xin Y."/>
            <person name="Zou X."/>
            <person name="Han Y."/>
            <person name="Worley K."/>
            <person name="Muzny D."/>
            <person name="Gibbs R."/>
        </authorList>
    </citation>
    <scope>NUCLEOTIDE SEQUENCE</scope>
    <source>
        <strain evidence="19">Sampled in the wild</strain>
    </source>
</reference>
<keyword evidence="20" id="KW-1185">Reference proteome</keyword>
<feature type="transmembrane region" description="Helical" evidence="17">
    <location>
        <begin position="416"/>
        <end position="434"/>
    </location>
</feature>
<dbReference type="Proteomes" id="UP000792457">
    <property type="component" value="Unassembled WGS sequence"/>
</dbReference>
<dbReference type="InterPro" id="IPR019734">
    <property type="entry name" value="TPR_rpt"/>
</dbReference>
<dbReference type="Pfam" id="PF08409">
    <property type="entry name" value="TMTC_DUF1736"/>
    <property type="match status" value="1"/>
</dbReference>
<dbReference type="Gene3D" id="1.25.40.10">
    <property type="entry name" value="Tetratricopeptide repeat domain"/>
    <property type="match status" value="1"/>
</dbReference>
<dbReference type="Pfam" id="PF00515">
    <property type="entry name" value="TPR_1"/>
    <property type="match status" value="1"/>
</dbReference>
<dbReference type="SUPFAM" id="SSF81901">
    <property type="entry name" value="HCP-like"/>
    <property type="match status" value="1"/>
</dbReference>
<dbReference type="InterPro" id="IPR052346">
    <property type="entry name" value="O-mannosyl-transferase_TMTC"/>
</dbReference>
<evidence type="ECO:0000259" key="18">
    <source>
        <dbReference type="Pfam" id="PF08409"/>
    </source>
</evidence>
<keyword evidence="9" id="KW-0677">Repeat</keyword>
<feature type="repeat" description="TPR" evidence="16">
    <location>
        <begin position="457"/>
        <end position="490"/>
    </location>
</feature>
<keyword evidence="8 17" id="KW-0812">Transmembrane</keyword>
<evidence type="ECO:0000256" key="14">
    <source>
        <dbReference type="ARBA" id="ARBA00045085"/>
    </source>
</evidence>
<name>A0A8K0NTP9_LADFU</name>
<dbReference type="GO" id="GO:0005783">
    <property type="term" value="C:endoplasmic reticulum"/>
    <property type="evidence" value="ECO:0007669"/>
    <property type="project" value="UniProtKB-SubCell"/>
</dbReference>
<dbReference type="InterPro" id="IPR011990">
    <property type="entry name" value="TPR-like_helical_dom_sf"/>
</dbReference>
<feature type="transmembrane region" description="Helical" evidence="17">
    <location>
        <begin position="74"/>
        <end position="92"/>
    </location>
</feature>
<dbReference type="PANTHER" id="PTHR44227">
    <property type="match status" value="1"/>
</dbReference>
<evidence type="ECO:0000256" key="8">
    <source>
        <dbReference type="ARBA" id="ARBA00022692"/>
    </source>
</evidence>
<feature type="transmembrane region" description="Helical" evidence="17">
    <location>
        <begin position="123"/>
        <end position="146"/>
    </location>
</feature>
<evidence type="ECO:0000313" key="20">
    <source>
        <dbReference type="Proteomes" id="UP000792457"/>
    </source>
</evidence>
<feature type="domain" description="DUF1736" evidence="18">
    <location>
        <begin position="263"/>
        <end position="336"/>
    </location>
</feature>
<evidence type="ECO:0000256" key="9">
    <source>
        <dbReference type="ARBA" id="ARBA00022737"/>
    </source>
</evidence>
<dbReference type="PROSITE" id="PS50005">
    <property type="entry name" value="TPR"/>
    <property type="match status" value="4"/>
</dbReference>
<comment type="pathway">
    <text evidence="4">Protein modification; protein glycosylation.</text>
</comment>
<comment type="caution">
    <text evidence="19">The sequence shown here is derived from an EMBL/GenBank/DDBJ whole genome shotgun (WGS) entry which is preliminary data.</text>
</comment>
<keyword evidence="11" id="KW-0256">Endoplasmic reticulum</keyword>
<dbReference type="SMART" id="SM00028">
    <property type="entry name" value="TPR"/>
    <property type="match status" value="7"/>
</dbReference>
<evidence type="ECO:0000256" key="16">
    <source>
        <dbReference type="PROSITE-ProRule" id="PRU00339"/>
    </source>
</evidence>
<dbReference type="OrthoDB" id="19588at2759"/>
<dbReference type="PROSITE" id="PS50293">
    <property type="entry name" value="TPR_REGION"/>
    <property type="match status" value="1"/>
</dbReference>
<dbReference type="GO" id="GO:0016020">
    <property type="term" value="C:membrane"/>
    <property type="evidence" value="ECO:0007669"/>
    <property type="project" value="UniProtKB-SubCell"/>
</dbReference>
<feature type="transmembrane region" description="Helical" evidence="17">
    <location>
        <begin position="358"/>
        <end position="379"/>
    </location>
</feature>
<comment type="similarity">
    <text evidence="5">Belongs to the TMTC family.</text>
</comment>
<dbReference type="Pfam" id="PF13432">
    <property type="entry name" value="TPR_16"/>
    <property type="match status" value="1"/>
</dbReference>
<evidence type="ECO:0000256" key="1">
    <source>
        <dbReference type="ARBA" id="ARBA00003582"/>
    </source>
</evidence>
<organism evidence="19 20">
    <name type="scientific">Ladona fulva</name>
    <name type="common">Scarce chaser dragonfly</name>
    <name type="synonym">Libellula fulva</name>
    <dbReference type="NCBI Taxonomy" id="123851"/>
    <lineage>
        <taxon>Eukaryota</taxon>
        <taxon>Metazoa</taxon>
        <taxon>Ecdysozoa</taxon>
        <taxon>Arthropoda</taxon>
        <taxon>Hexapoda</taxon>
        <taxon>Insecta</taxon>
        <taxon>Pterygota</taxon>
        <taxon>Palaeoptera</taxon>
        <taxon>Odonata</taxon>
        <taxon>Epiprocta</taxon>
        <taxon>Anisoptera</taxon>
        <taxon>Libelluloidea</taxon>
        <taxon>Libellulidae</taxon>
        <taxon>Ladona</taxon>
    </lineage>
</organism>
<dbReference type="UniPathway" id="UPA00378"/>
<keyword evidence="13 17" id="KW-0472">Membrane</keyword>
<sequence length="714" mass="80421">MTYANSLDGNFVFDDSEAIVKNKDVRTETPVWNVFTNDFWGTPLTSNNSHKSYRPLTVLTFRWNYMMSGGLKPFGFRLVNVLLHAFVSVLMLPVLERLFLTPSPRASLLAALLFAVHPIHAEAVAGIVGRADLLCALFFMLSFLAYCKAVDRSSFTIGQSLPDPPMSNLWLFISIILCSISMFCKEQGITVIGLCSIYDVIGASQLDLATVLEKNLKGKYGTLYPKRTPQMRLQRWHPILVRHLLLLITGITLLLLRWKVMASTPPVFHSVDNPASFAENFSTKVLTHGYIWALNGWLLLCPEWLCFDWSMGSIPLITSPSSDPRALLALPFFGFIFIVLGSQAFLHPQPSHSNRVLAMGLALLSVPFLPATNLFFRVGFVIAERVLYIPSAGYCIIVVLGLVHLSNKVTPSQKSLLVVMYMCLLMVLGIRSVIRSGQWRNEESLFISGLRVCPLNAKVHYNVARNAADRGDRSMALYHYREAIRLHPDYDQAMNNLANLLKDSGALIEAESLLRRAVTLRHDFAAGWMNLGVVLAAQKRHLESEQSYMTALKHRRNYADCYYNLGNLYVDQHRYELAYGAWRNATGLRPTHSGAWSNMIAMLDSIGKISRAEEVAREALQYLPEDPAIHFHLGNALGKRGHYANAELHFMRAINLKPTHAPYHFNLGVLYHHWKKYEKAETTYLKALDLDPNLLSAHKSLDMVRKKLNEIASG</sequence>
<evidence type="ECO:0000256" key="15">
    <source>
        <dbReference type="ARBA" id="ARBA00045102"/>
    </source>
</evidence>
<evidence type="ECO:0000256" key="13">
    <source>
        <dbReference type="ARBA" id="ARBA00023136"/>
    </source>
</evidence>
<proteinExistence type="inferred from homology"/>